<gene>
    <name evidence="2" type="ORF">DMN91_003154</name>
</gene>
<comment type="caution">
    <text evidence="2">The sequence shown here is derived from an EMBL/GenBank/DDBJ whole genome shotgun (WGS) entry which is preliminary data.</text>
</comment>
<name>A0A3L8DXP3_OOCBI</name>
<dbReference type="AlphaFoldDB" id="A0A3L8DXP3"/>
<feature type="compositionally biased region" description="Gly residues" evidence="1">
    <location>
        <begin position="131"/>
        <end position="140"/>
    </location>
</feature>
<evidence type="ECO:0000313" key="2">
    <source>
        <dbReference type="EMBL" id="RLU25062.1"/>
    </source>
</evidence>
<proteinExistence type="predicted"/>
<evidence type="ECO:0000313" key="3">
    <source>
        <dbReference type="Proteomes" id="UP000279307"/>
    </source>
</evidence>
<reference evidence="2 3" key="1">
    <citation type="journal article" date="2018" name="Genome Res.">
        <title>The genomic architecture and molecular evolution of ant odorant receptors.</title>
        <authorList>
            <person name="McKenzie S.K."/>
            <person name="Kronauer D.J.C."/>
        </authorList>
    </citation>
    <scope>NUCLEOTIDE SEQUENCE [LARGE SCALE GENOMIC DNA]</scope>
    <source>
        <strain evidence="2">Clonal line C1</strain>
    </source>
</reference>
<sequence length="140" mass="13816">MAGCGSGTPDGPELPQGLHDSLCSTGFGEPEVPELPQGLHDSLCSTGFGEPDVPEPMAACRRGGWPPGGGGGVAPEGGAAAWGDAWGGMGAGPRSTGPGPPLLRLGVPRCGGLAHRRRRRGPDDPEEGSLGSRGEGNSGG</sequence>
<dbReference type="Proteomes" id="UP000279307">
    <property type="component" value="Chromosome 3"/>
</dbReference>
<protein>
    <submittedName>
        <fullName evidence="2">Uncharacterized protein</fullName>
    </submittedName>
</protein>
<feature type="compositionally biased region" description="Low complexity" evidence="1">
    <location>
        <begin position="92"/>
        <end position="113"/>
    </location>
</feature>
<feature type="region of interest" description="Disordered" evidence="1">
    <location>
        <begin position="1"/>
        <end position="140"/>
    </location>
</feature>
<feature type="compositionally biased region" description="Gly residues" evidence="1">
    <location>
        <begin position="65"/>
        <end position="75"/>
    </location>
</feature>
<organism evidence="2 3">
    <name type="scientific">Ooceraea biroi</name>
    <name type="common">Clonal raider ant</name>
    <name type="synonym">Cerapachys biroi</name>
    <dbReference type="NCBI Taxonomy" id="2015173"/>
    <lineage>
        <taxon>Eukaryota</taxon>
        <taxon>Metazoa</taxon>
        <taxon>Ecdysozoa</taxon>
        <taxon>Arthropoda</taxon>
        <taxon>Hexapoda</taxon>
        <taxon>Insecta</taxon>
        <taxon>Pterygota</taxon>
        <taxon>Neoptera</taxon>
        <taxon>Endopterygota</taxon>
        <taxon>Hymenoptera</taxon>
        <taxon>Apocrita</taxon>
        <taxon>Aculeata</taxon>
        <taxon>Formicoidea</taxon>
        <taxon>Formicidae</taxon>
        <taxon>Dorylinae</taxon>
        <taxon>Ooceraea</taxon>
    </lineage>
</organism>
<dbReference type="EMBL" id="QOIP01000003">
    <property type="protein sequence ID" value="RLU25062.1"/>
    <property type="molecule type" value="Genomic_DNA"/>
</dbReference>
<evidence type="ECO:0000256" key="1">
    <source>
        <dbReference type="SAM" id="MobiDB-lite"/>
    </source>
</evidence>
<accession>A0A3L8DXP3</accession>